<feature type="region of interest" description="Disordered" evidence="7">
    <location>
        <begin position="1"/>
        <end position="25"/>
    </location>
</feature>
<accession>A0ABU9BKF9</accession>
<dbReference type="PANTHER" id="PTHR30531">
    <property type="entry name" value="FLAGELLAR BIOSYNTHETIC PROTEIN FLHB"/>
    <property type="match status" value="1"/>
</dbReference>
<dbReference type="InterPro" id="IPR029025">
    <property type="entry name" value="T3SS_substrate_exporter_C"/>
</dbReference>
<reference evidence="9 10" key="1">
    <citation type="submission" date="2024-04" db="EMBL/GenBank/DDBJ databases">
        <title>Novel species of the genus Ideonella isolated from streams.</title>
        <authorList>
            <person name="Lu H."/>
        </authorList>
    </citation>
    <scope>NUCLEOTIDE SEQUENCE [LARGE SCALE GENOMIC DNA]</scope>
    <source>
        <strain evidence="9 10">DXS29W</strain>
    </source>
</reference>
<name>A0ABU9BKF9_9BURK</name>
<dbReference type="RefSeq" id="WP_341423683.1">
    <property type="nucleotide sequence ID" value="NZ_JBBUTG010000001.1"/>
</dbReference>
<proteinExistence type="inferred from homology"/>
<comment type="similarity">
    <text evidence="2">Belongs to the type III secretion exporter family.</text>
</comment>
<sequence>MSDEKTEEPTEKKLEDAHKKGQHAKSQDLGAGLSLLAMTLCLSAAGEATTGRITAVVTRLLQSVEQIDADTELSVFISAHVIDLLMAILPFVALSVFIGVAAQAAQVGLRISFEPITPDFEKVNPGSGLKKLFSMKSFIEFGKTILKAVALVAVVWQLITGLLPLLMASAYLEPPAIATLGWDAILRLMGAAVLVFLVLGPVDFGLQKFLFIRDQRMSKDEVKREYKESEGDPQLKGKRKQLAHEMANSAPKQAVPGASVVVTNPTHYAVALRYVAGETGLPIVVAKGVDAEAQVIRQIAEEHHVPIVSDPPLARTLYRLPVSEPIPETLFEAVAAVLRWVEQVRAARS</sequence>
<keyword evidence="5 8" id="KW-1133">Transmembrane helix</keyword>
<dbReference type="NCBIfam" id="TIGR01404">
    <property type="entry name" value="FlhB_rel_III"/>
    <property type="match status" value="1"/>
</dbReference>
<evidence type="ECO:0000256" key="4">
    <source>
        <dbReference type="ARBA" id="ARBA00022692"/>
    </source>
</evidence>
<evidence type="ECO:0000256" key="3">
    <source>
        <dbReference type="ARBA" id="ARBA00022475"/>
    </source>
</evidence>
<keyword evidence="4 8" id="KW-0812">Transmembrane</keyword>
<dbReference type="InterPro" id="IPR006307">
    <property type="entry name" value="BsaZ-like"/>
</dbReference>
<organism evidence="9 10">
    <name type="scientific">Ideonella lacteola</name>
    <dbReference type="NCBI Taxonomy" id="2984193"/>
    <lineage>
        <taxon>Bacteria</taxon>
        <taxon>Pseudomonadati</taxon>
        <taxon>Pseudomonadota</taxon>
        <taxon>Betaproteobacteria</taxon>
        <taxon>Burkholderiales</taxon>
        <taxon>Sphaerotilaceae</taxon>
        <taxon>Ideonella</taxon>
    </lineage>
</organism>
<comment type="caution">
    <text evidence="9">The sequence shown here is derived from an EMBL/GenBank/DDBJ whole genome shotgun (WGS) entry which is preliminary data.</text>
</comment>
<feature type="transmembrane region" description="Helical" evidence="8">
    <location>
        <begin position="81"/>
        <end position="102"/>
    </location>
</feature>
<keyword evidence="10" id="KW-1185">Reference proteome</keyword>
<dbReference type="Proteomes" id="UP001371218">
    <property type="component" value="Unassembled WGS sequence"/>
</dbReference>
<dbReference type="PANTHER" id="PTHR30531:SF12">
    <property type="entry name" value="FLAGELLAR BIOSYNTHETIC PROTEIN FLHB"/>
    <property type="match status" value="1"/>
</dbReference>
<dbReference type="Pfam" id="PF01312">
    <property type="entry name" value="Bac_export_2"/>
    <property type="match status" value="1"/>
</dbReference>
<evidence type="ECO:0000256" key="1">
    <source>
        <dbReference type="ARBA" id="ARBA00004651"/>
    </source>
</evidence>
<dbReference type="EMBL" id="JBBUTG010000001">
    <property type="protein sequence ID" value="MEK8029342.1"/>
    <property type="molecule type" value="Genomic_DNA"/>
</dbReference>
<evidence type="ECO:0000256" key="5">
    <source>
        <dbReference type="ARBA" id="ARBA00022989"/>
    </source>
</evidence>
<evidence type="ECO:0000256" key="6">
    <source>
        <dbReference type="ARBA" id="ARBA00023136"/>
    </source>
</evidence>
<keyword evidence="6 8" id="KW-0472">Membrane</keyword>
<evidence type="ECO:0000313" key="9">
    <source>
        <dbReference type="EMBL" id="MEK8029342.1"/>
    </source>
</evidence>
<evidence type="ECO:0000256" key="8">
    <source>
        <dbReference type="SAM" id="Phobius"/>
    </source>
</evidence>
<keyword evidence="3" id="KW-1003">Cell membrane</keyword>
<evidence type="ECO:0000256" key="7">
    <source>
        <dbReference type="SAM" id="MobiDB-lite"/>
    </source>
</evidence>
<evidence type="ECO:0000256" key="2">
    <source>
        <dbReference type="ARBA" id="ARBA00010690"/>
    </source>
</evidence>
<dbReference type="InterPro" id="IPR006135">
    <property type="entry name" value="T3SS_substrate_exporter"/>
</dbReference>
<feature type="transmembrane region" description="Helical" evidence="8">
    <location>
        <begin position="145"/>
        <end position="172"/>
    </location>
</feature>
<feature type="transmembrane region" description="Helical" evidence="8">
    <location>
        <begin position="184"/>
        <end position="206"/>
    </location>
</feature>
<feature type="compositionally biased region" description="Basic and acidic residues" evidence="7">
    <location>
        <begin position="7"/>
        <end position="19"/>
    </location>
</feature>
<gene>
    <name evidence="9" type="primary">sctU</name>
    <name evidence="9" type="ORF">AACH06_00800</name>
</gene>
<protein>
    <submittedName>
        <fullName evidence="9">Type III secretion system export apparatus subunit SctU</fullName>
    </submittedName>
</protein>
<dbReference type="SUPFAM" id="SSF160544">
    <property type="entry name" value="EscU C-terminal domain-like"/>
    <property type="match status" value="1"/>
</dbReference>
<dbReference type="Gene3D" id="3.40.1690.10">
    <property type="entry name" value="secretion proteins EscU"/>
    <property type="match status" value="1"/>
</dbReference>
<dbReference type="PRINTS" id="PR00950">
    <property type="entry name" value="TYPE3IMSPROT"/>
</dbReference>
<evidence type="ECO:0000313" key="10">
    <source>
        <dbReference type="Proteomes" id="UP001371218"/>
    </source>
</evidence>
<comment type="subcellular location">
    <subcellularLocation>
        <location evidence="1">Cell membrane</location>
        <topology evidence="1">Multi-pass membrane protein</topology>
    </subcellularLocation>
</comment>